<evidence type="ECO:0000313" key="1">
    <source>
        <dbReference type="EMBL" id="KAE8958424.1"/>
    </source>
</evidence>
<sequence>MRMRDTGFEAGAFDAAKAAAVKLQTQRQKPQQQEQQLSLALDVRDAAGHPRAVFHVEGMSCAACVKAHLST</sequence>
<accession>A0A6A3GHW5</accession>
<reference evidence="1 2" key="1">
    <citation type="submission" date="2018-09" db="EMBL/GenBank/DDBJ databases">
        <title>Genomic investigation of the strawberry pathogen Phytophthora fragariae indicates pathogenicity is determined by transcriptional variation in three key races.</title>
        <authorList>
            <person name="Adams T.M."/>
            <person name="Armitage A.D."/>
            <person name="Sobczyk M.K."/>
            <person name="Bates H.J."/>
            <person name="Dunwell J.M."/>
            <person name="Nellist C.F."/>
            <person name="Harrison R.J."/>
        </authorList>
    </citation>
    <scope>NUCLEOTIDE SEQUENCE [LARGE SCALE GENOMIC DNA]</scope>
    <source>
        <strain evidence="1 2">SCRP249</strain>
    </source>
</reference>
<proteinExistence type="predicted"/>
<dbReference type="AlphaFoldDB" id="A0A6A3GHW5"/>
<evidence type="ECO:0000313" key="2">
    <source>
        <dbReference type="Proteomes" id="UP000429607"/>
    </source>
</evidence>
<protein>
    <recommendedName>
        <fullName evidence="3">HMA domain-containing protein</fullName>
    </recommendedName>
</protein>
<dbReference type="Proteomes" id="UP000429607">
    <property type="component" value="Unassembled WGS sequence"/>
</dbReference>
<dbReference type="EMBL" id="QXFV01007612">
    <property type="protein sequence ID" value="KAE8958424.1"/>
    <property type="molecule type" value="Genomic_DNA"/>
</dbReference>
<comment type="caution">
    <text evidence="1">The sequence shown here is derived from an EMBL/GenBank/DDBJ whole genome shotgun (WGS) entry which is preliminary data.</text>
</comment>
<name>A0A6A3GHW5_9STRA</name>
<evidence type="ECO:0008006" key="3">
    <source>
        <dbReference type="Google" id="ProtNLM"/>
    </source>
</evidence>
<gene>
    <name evidence="1" type="ORF">PR001_g31057</name>
</gene>
<organism evidence="1 2">
    <name type="scientific">Phytophthora rubi</name>
    <dbReference type="NCBI Taxonomy" id="129364"/>
    <lineage>
        <taxon>Eukaryota</taxon>
        <taxon>Sar</taxon>
        <taxon>Stramenopiles</taxon>
        <taxon>Oomycota</taxon>
        <taxon>Peronosporomycetes</taxon>
        <taxon>Peronosporales</taxon>
        <taxon>Peronosporaceae</taxon>
        <taxon>Phytophthora</taxon>
    </lineage>
</organism>